<reference evidence="3 4" key="1">
    <citation type="submission" date="2008-04" db="EMBL/GenBank/DDBJ databases">
        <title>Complete sequence of chromosome of Natranaerobius thermophilus JW/NM-WN-LF.</title>
        <authorList>
            <consortium name="US DOE Joint Genome Institute"/>
            <person name="Copeland A."/>
            <person name="Lucas S."/>
            <person name="Lapidus A."/>
            <person name="Glavina del Rio T."/>
            <person name="Dalin E."/>
            <person name="Tice H."/>
            <person name="Bruce D."/>
            <person name="Goodwin L."/>
            <person name="Pitluck S."/>
            <person name="Chertkov O."/>
            <person name="Brettin T."/>
            <person name="Detter J.C."/>
            <person name="Han C."/>
            <person name="Kuske C.R."/>
            <person name="Schmutz J."/>
            <person name="Larimer F."/>
            <person name="Land M."/>
            <person name="Hauser L."/>
            <person name="Kyrpides N."/>
            <person name="Lykidis A."/>
            <person name="Mesbah N.M."/>
            <person name="Wiegel J."/>
        </authorList>
    </citation>
    <scope>NUCLEOTIDE SEQUENCE [LARGE SCALE GENOMIC DNA]</scope>
    <source>
        <strain evidence="4">ATCC BAA-1301 / DSM 18059 / JW/NM-WN-LF</strain>
    </source>
</reference>
<dbReference type="Gene3D" id="3.40.190.100">
    <property type="entry name" value="Glycine betaine-binding periplasmic protein, domain 2"/>
    <property type="match status" value="1"/>
</dbReference>
<name>B2A7C4_NATTJ</name>
<dbReference type="InterPro" id="IPR036582">
    <property type="entry name" value="Mao_N_sf"/>
</dbReference>
<accession>B2A7C4</accession>
<proteinExistence type="predicted"/>
<dbReference type="InParanoid" id="B2A7C4"/>
<evidence type="ECO:0000259" key="1">
    <source>
        <dbReference type="Pfam" id="PF04069"/>
    </source>
</evidence>
<dbReference type="GO" id="GO:0022857">
    <property type="term" value="F:transmembrane transporter activity"/>
    <property type="evidence" value="ECO:0007669"/>
    <property type="project" value="InterPro"/>
</dbReference>
<dbReference type="RefSeq" id="WP_012447202.1">
    <property type="nucleotide sequence ID" value="NC_010718.1"/>
</dbReference>
<dbReference type="PANTHER" id="PTHR37841:SF1">
    <property type="entry name" value="DUF3298 DOMAIN-CONTAINING PROTEIN"/>
    <property type="match status" value="1"/>
</dbReference>
<feature type="domain" description="Copper amine oxidase-like N-terminal" evidence="2">
    <location>
        <begin position="55"/>
        <end position="151"/>
    </location>
</feature>
<keyword evidence="4" id="KW-1185">Reference proteome</keyword>
<evidence type="ECO:0000259" key="2">
    <source>
        <dbReference type="Pfam" id="PF07833"/>
    </source>
</evidence>
<dbReference type="EMBL" id="CP001034">
    <property type="protein sequence ID" value="ACB84318.1"/>
    <property type="molecule type" value="Genomic_DNA"/>
</dbReference>
<dbReference type="InterPro" id="IPR032774">
    <property type="entry name" value="WG_beta_rep"/>
</dbReference>
<dbReference type="STRING" id="457570.Nther_0728"/>
<dbReference type="OrthoDB" id="210273at2"/>
<dbReference type="Proteomes" id="UP000001683">
    <property type="component" value="Chromosome"/>
</dbReference>
<organism evidence="3 4">
    <name type="scientific">Natranaerobius thermophilus (strain ATCC BAA-1301 / DSM 18059 / JW/NM-WN-LF)</name>
    <dbReference type="NCBI Taxonomy" id="457570"/>
    <lineage>
        <taxon>Bacteria</taxon>
        <taxon>Bacillati</taxon>
        <taxon>Bacillota</taxon>
        <taxon>Clostridia</taxon>
        <taxon>Natranaerobiales</taxon>
        <taxon>Natranaerobiaceae</taxon>
        <taxon>Natranaerobius</taxon>
    </lineage>
</organism>
<dbReference type="InterPro" id="IPR007210">
    <property type="entry name" value="ABC_Gly_betaine_transp_sub-bd"/>
</dbReference>
<evidence type="ECO:0000313" key="4">
    <source>
        <dbReference type="Proteomes" id="UP000001683"/>
    </source>
</evidence>
<dbReference type="AlphaFoldDB" id="B2A7C4"/>
<dbReference type="SUPFAM" id="SSF69360">
    <property type="entry name" value="Cell wall binding repeat"/>
    <property type="match status" value="2"/>
</dbReference>
<protein>
    <submittedName>
        <fullName evidence="3">Substrate-binding region of ABC-type glycine betaine transport system</fullName>
    </submittedName>
</protein>
<dbReference type="HOGENOM" id="CLU_320249_0_0_9"/>
<sequence>MGIKISTVLLVFVLLLLFPGLSSEVLTEISFNGSNEQTKEKSQEQVKVRGFSDYYQLDTATKTENGIRYIPMRTLMSEMDMYITWQDDDQSIFAEREDLELETKIGEQHIRVNNQLITLQNEIRLIDNKSYLPMEFLEQIHTEVSLNEEDQIIDYTPMSAFPVVQNDRYGLIDEEGNKLLDKEFSNIRKQRATGDSDYRANFFMVTDQDENKGIWHPITQDFLIEPQYDRIHPLLEGLFLVREEDKNGLVNLKGETVLDTNYDSLYSFEEGLALVEKDDKYGYVDQSGKEVIDLQFSEVSRFEGGKAPVVKDGNYGVIDKSGEWLIEPEYSKEKYELSHLTDDLLRIAKKVTNDETVREMKYGIMDLSGEIIIEPQFDRIGDFYNGLAFVVDDEDFGYIDKNGEIVIEPQFENAYNFNTDIDGEAISVVIEDGQRGVINQEGEFIIEPVFDRIANVEDADVFIIEQDDEFGVIDKKGNKIIEAKYHRIHDLYSYSYDLDEHYFGVQVDDKIGLYHKSGEQITELIFNDINDPRDGYISVEQNDNWGVFDLEAGDFVIEPKYDSIGEFSQGLASVELDRQWGFIDKGGNVVIEPQFDSVRDFRDGLARIKINSEVGYIDTEGEFVYEPPEPPEPEKTIKIGTTPWLDTKLMSHIFHEALKVKGYDSEVVVSDIGVIFGDIAQDDSQRMDFTFSIYLPHNHEHYYEEYQDDIDKVGEALTGIDQGIAVPEYVSIDSIDDLKGKEEKFNSKIYGIDAGAGISTETEEVLKKYNLDMELITRGDYKIDDDEYEEYDLHDLMLKNLDEKYQAEDPVAITGWKPYYKWAKWDLKMLEDSKEIYTTADASYTFSRKGLEEDLPEIYEAVTNFEMSMEEINSLLLKKEKEDLDFEEIAKKYIDENEEMVESLFE</sequence>
<dbReference type="eggNOG" id="COG2113">
    <property type="taxonomic scope" value="Bacteria"/>
</dbReference>
<dbReference type="GO" id="GO:0043190">
    <property type="term" value="C:ATP-binding cassette (ABC) transporter complex"/>
    <property type="evidence" value="ECO:0007669"/>
    <property type="project" value="InterPro"/>
</dbReference>
<dbReference type="SUPFAM" id="SSF55383">
    <property type="entry name" value="Copper amine oxidase, domain N"/>
    <property type="match status" value="1"/>
</dbReference>
<dbReference type="SUPFAM" id="SSF53850">
    <property type="entry name" value="Periplasmic binding protein-like II"/>
    <property type="match status" value="1"/>
</dbReference>
<dbReference type="InterPro" id="IPR012854">
    <property type="entry name" value="Cu_amine_oxidase-like_N"/>
</dbReference>
<dbReference type="CDD" id="cd13639">
    <property type="entry name" value="PBP2_OpuAC_like"/>
    <property type="match status" value="1"/>
</dbReference>
<gene>
    <name evidence="3" type="ordered locus">Nther_0728</name>
</gene>
<dbReference type="Gene3D" id="3.40.190.10">
    <property type="entry name" value="Periplasmic binding protein-like II"/>
    <property type="match status" value="1"/>
</dbReference>
<dbReference type="Gene3D" id="3.30.457.10">
    <property type="entry name" value="Copper amine oxidase-like, N-terminal domain"/>
    <property type="match status" value="1"/>
</dbReference>
<reference evidence="3 4" key="2">
    <citation type="journal article" date="2011" name="J. Bacteriol.">
        <title>Complete genome sequence of the anaerobic, halophilic alkalithermophile Natranaerobius thermophilus JW/NM-WN-LF.</title>
        <authorList>
            <person name="Zhao B."/>
            <person name="Mesbah N.M."/>
            <person name="Dalin E."/>
            <person name="Goodwin L."/>
            <person name="Nolan M."/>
            <person name="Pitluck S."/>
            <person name="Chertkov O."/>
            <person name="Brettin T.S."/>
            <person name="Han J."/>
            <person name="Larimer F.W."/>
            <person name="Land M.L."/>
            <person name="Hauser L."/>
            <person name="Kyrpides N."/>
            <person name="Wiegel J."/>
        </authorList>
    </citation>
    <scope>NUCLEOTIDE SEQUENCE [LARGE SCALE GENOMIC DNA]</scope>
    <source>
        <strain evidence="4">ATCC BAA-1301 / DSM 18059 / JW/NM-WN-LF</strain>
    </source>
</reference>
<dbReference type="Pfam" id="PF04069">
    <property type="entry name" value="OpuAC"/>
    <property type="match status" value="1"/>
</dbReference>
<dbReference type="Pfam" id="PF14903">
    <property type="entry name" value="WG_beta_rep"/>
    <property type="match status" value="8"/>
</dbReference>
<dbReference type="PANTHER" id="PTHR37841">
    <property type="entry name" value="GLR2918 PROTEIN"/>
    <property type="match status" value="1"/>
</dbReference>
<evidence type="ECO:0000313" key="3">
    <source>
        <dbReference type="EMBL" id="ACB84318.1"/>
    </source>
</evidence>
<dbReference type="Pfam" id="PF07833">
    <property type="entry name" value="Cu_amine_oxidN1"/>
    <property type="match status" value="1"/>
</dbReference>
<dbReference type="KEGG" id="nth:Nther_0728"/>
<feature type="domain" description="ABC-type glycine betaine transport system substrate-binding" evidence="1">
    <location>
        <begin position="635"/>
        <end position="895"/>
    </location>
</feature>